<gene>
    <name evidence="1" type="ORF">Tco_1124915</name>
</gene>
<dbReference type="Proteomes" id="UP001151760">
    <property type="component" value="Unassembled WGS sequence"/>
</dbReference>
<organism evidence="1 2">
    <name type="scientific">Tanacetum coccineum</name>
    <dbReference type="NCBI Taxonomy" id="301880"/>
    <lineage>
        <taxon>Eukaryota</taxon>
        <taxon>Viridiplantae</taxon>
        <taxon>Streptophyta</taxon>
        <taxon>Embryophyta</taxon>
        <taxon>Tracheophyta</taxon>
        <taxon>Spermatophyta</taxon>
        <taxon>Magnoliopsida</taxon>
        <taxon>eudicotyledons</taxon>
        <taxon>Gunneridae</taxon>
        <taxon>Pentapetalae</taxon>
        <taxon>asterids</taxon>
        <taxon>campanulids</taxon>
        <taxon>Asterales</taxon>
        <taxon>Asteraceae</taxon>
        <taxon>Asteroideae</taxon>
        <taxon>Anthemideae</taxon>
        <taxon>Anthemidinae</taxon>
        <taxon>Tanacetum</taxon>
    </lineage>
</organism>
<proteinExistence type="predicted"/>
<comment type="caution">
    <text evidence="1">The sequence shown here is derived from an EMBL/GenBank/DDBJ whole genome shotgun (WGS) entry which is preliminary data.</text>
</comment>
<evidence type="ECO:0000313" key="2">
    <source>
        <dbReference type="Proteomes" id="UP001151760"/>
    </source>
</evidence>
<protein>
    <submittedName>
        <fullName evidence="1">Uncharacterized protein</fullName>
    </submittedName>
</protein>
<dbReference type="EMBL" id="BQNB010021636">
    <property type="protein sequence ID" value="GJU08485.1"/>
    <property type="molecule type" value="Genomic_DNA"/>
</dbReference>
<keyword evidence="2" id="KW-1185">Reference proteome</keyword>
<reference evidence="1" key="1">
    <citation type="journal article" date="2022" name="Int. J. Mol. Sci.">
        <title>Draft Genome of Tanacetum Coccineum: Genomic Comparison of Closely Related Tanacetum-Family Plants.</title>
        <authorList>
            <person name="Yamashiro T."/>
            <person name="Shiraishi A."/>
            <person name="Nakayama K."/>
            <person name="Satake H."/>
        </authorList>
    </citation>
    <scope>NUCLEOTIDE SEQUENCE</scope>
</reference>
<reference evidence="1" key="2">
    <citation type="submission" date="2022-01" db="EMBL/GenBank/DDBJ databases">
        <authorList>
            <person name="Yamashiro T."/>
            <person name="Shiraishi A."/>
            <person name="Satake H."/>
            <person name="Nakayama K."/>
        </authorList>
    </citation>
    <scope>NUCLEOTIDE SEQUENCE</scope>
</reference>
<evidence type="ECO:0000313" key="1">
    <source>
        <dbReference type="EMBL" id="GJU08485.1"/>
    </source>
</evidence>
<accession>A0ABQ5J8Z5</accession>
<sequence>MLAITPPSIAERVCAVYTVRFQQSYCGIKRLHDDLEDTAAKLMLMVYKLLLLVLEVNAASTKVINAQRLRLLKEFLLSRDG</sequence>
<name>A0ABQ5J8Z5_9ASTR</name>